<accession>A0AAW1DBV2</accession>
<evidence type="ECO:0000313" key="1">
    <source>
        <dbReference type="EMBL" id="KAK9508489.1"/>
    </source>
</evidence>
<dbReference type="EMBL" id="JAPXFL010000003">
    <property type="protein sequence ID" value="KAK9508489.1"/>
    <property type="molecule type" value="Genomic_DNA"/>
</dbReference>
<gene>
    <name evidence="1" type="ORF">O3M35_006034</name>
</gene>
<name>A0AAW1DBV2_9HEMI</name>
<comment type="caution">
    <text evidence="1">The sequence shown here is derived from an EMBL/GenBank/DDBJ whole genome shotgun (WGS) entry which is preliminary data.</text>
</comment>
<dbReference type="Proteomes" id="UP001461498">
    <property type="component" value="Unassembled WGS sequence"/>
</dbReference>
<sequence length="86" mass="10199">MNLFYQILESKTVKCLIDVCYLKNLWNQKLKKNKKQGKDENLLNKNLDDEEEPFVGFSGSGIVQLKKVLCHLNKVRRSCKRRKRMI</sequence>
<reference evidence="1 2" key="1">
    <citation type="submission" date="2022-12" db="EMBL/GenBank/DDBJ databases">
        <title>Chromosome-level genome assembly of true bugs.</title>
        <authorList>
            <person name="Ma L."/>
            <person name="Li H."/>
        </authorList>
    </citation>
    <scope>NUCLEOTIDE SEQUENCE [LARGE SCALE GENOMIC DNA]</scope>
    <source>
        <strain evidence="1">Lab_2022b</strain>
    </source>
</reference>
<organism evidence="1 2">
    <name type="scientific">Rhynocoris fuscipes</name>
    <dbReference type="NCBI Taxonomy" id="488301"/>
    <lineage>
        <taxon>Eukaryota</taxon>
        <taxon>Metazoa</taxon>
        <taxon>Ecdysozoa</taxon>
        <taxon>Arthropoda</taxon>
        <taxon>Hexapoda</taxon>
        <taxon>Insecta</taxon>
        <taxon>Pterygota</taxon>
        <taxon>Neoptera</taxon>
        <taxon>Paraneoptera</taxon>
        <taxon>Hemiptera</taxon>
        <taxon>Heteroptera</taxon>
        <taxon>Panheteroptera</taxon>
        <taxon>Cimicomorpha</taxon>
        <taxon>Reduviidae</taxon>
        <taxon>Harpactorinae</taxon>
        <taxon>Harpactorini</taxon>
        <taxon>Rhynocoris</taxon>
    </lineage>
</organism>
<evidence type="ECO:0000313" key="2">
    <source>
        <dbReference type="Proteomes" id="UP001461498"/>
    </source>
</evidence>
<protein>
    <submittedName>
        <fullName evidence="1">Uncharacterized protein</fullName>
    </submittedName>
</protein>
<dbReference type="AlphaFoldDB" id="A0AAW1DBV2"/>
<proteinExistence type="predicted"/>
<keyword evidence="2" id="KW-1185">Reference proteome</keyword>